<feature type="transmembrane region" description="Helical" evidence="2">
    <location>
        <begin position="404"/>
        <end position="421"/>
    </location>
</feature>
<dbReference type="Proteomes" id="UP001519460">
    <property type="component" value="Unassembled WGS sequence"/>
</dbReference>
<reference evidence="3 4" key="1">
    <citation type="journal article" date="2023" name="Sci. Data">
        <title>Genome assembly of the Korean intertidal mud-creeper Batillaria attramentaria.</title>
        <authorList>
            <person name="Patra A.K."/>
            <person name="Ho P.T."/>
            <person name="Jun S."/>
            <person name="Lee S.J."/>
            <person name="Kim Y."/>
            <person name="Won Y.J."/>
        </authorList>
    </citation>
    <scope>NUCLEOTIDE SEQUENCE [LARGE SCALE GENOMIC DNA]</scope>
    <source>
        <strain evidence="3">Wonlab-2016</strain>
    </source>
</reference>
<keyword evidence="2" id="KW-1133">Transmembrane helix</keyword>
<feature type="transmembrane region" description="Helical" evidence="2">
    <location>
        <begin position="108"/>
        <end position="134"/>
    </location>
</feature>
<feature type="transmembrane region" description="Helical" evidence="2">
    <location>
        <begin position="207"/>
        <end position="230"/>
    </location>
</feature>
<feature type="transmembrane region" description="Helical" evidence="2">
    <location>
        <begin position="336"/>
        <end position="352"/>
    </location>
</feature>
<dbReference type="InterPro" id="IPR011701">
    <property type="entry name" value="MFS"/>
</dbReference>
<feature type="transmembrane region" description="Helical" evidence="2">
    <location>
        <begin position="237"/>
        <end position="258"/>
    </location>
</feature>
<accession>A0ABD0JZR2</accession>
<feature type="transmembrane region" description="Helical" evidence="2">
    <location>
        <begin position="182"/>
        <end position="201"/>
    </location>
</feature>
<dbReference type="InterPro" id="IPR050327">
    <property type="entry name" value="Proton-linked_MCT"/>
</dbReference>
<feature type="transmembrane region" description="Helical" evidence="2">
    <location>
        <begin position="489"/>
        <end position="510"/>
    </location>
</feature>
<keyword evidence="2" id="KW-0812">Transmembrane</keyword>
<dbReference type="AlphaFoldDB" id="A0ABD0JZR2"/>
<gene>
    <name evidence="3" type="ORF">BaRGS_00028248</name>
</gene>
<comment type="caution">
    <text evidence="3">The sequence shown here is derived from an EMBL/GenBank/DDBJ whole genome shotgun (WGS) entry which is preliminary data.</text>
</comment>
<name>A0ABD0JZR2_9CAEN</name>
<feature type="transmembrane region" description="Helical" evidence="2">
    <location>
        <begin position="461"/>
        <end position="483"/>
    </location>
</feature>
<evidence type="ECO:0000313" key="3">
    <source>
        <dbReference type="EMBL" id="KAK7480514.1"/>
    </source>
</evidence>
<feature type="transmembrane region" description="Helical" evidence="2">
    <location>
        <begin position="270"/>
        <end position="289"/>
    </location>
</feature>
<feature type="region of interest" description="Disordered" evidence="1">
    <location>
        <begin position="528"/>
        <end position="550"/>
    </location>
</feature>
<dbReference type="EMBL" id="JACVVK020000280">
    <property type="protein sequence ID" value="KAK7480514.1"/>
    <property type="molecule type" value="Genomic_DNA"/>
</dbReference>
<dbReference type="Gene3D" id="1.20.1250.20">
    <property type="entry name" value="MFS general substrate transporter like domains"/>
    <property type="match status" value="1"/>
</dbReference>
<evidence type="ECO:0008006" key="5">
    <source>
        <dbReference type="Google" id="ProtNLM"/>
    </source>
</evidence>
<feature type="compositionally biased region" description="Polar residues" evidence="1">
    <location>
        <begin position="528"/>
        <end position="541"/>
    </location>
</feature>
<dbReference type="InterPro" id="IPR036259">
    <property type="entry name" value="MFS_trans_sf"/>
</dbReference>
<sequence>MEGHSEKQANTPVTNGSTSVLRKNEDVKNPGNDQDTQDNEPDEDVVKIEETSELLRNSKYVKNASSEESLVVQLVKDTKDESLLETCVTEDPVRDGETPVQIQTDGGWGWVVCMASLIANGIVNATINTFGILYVALVKEFADNDRDKAFKTSWVGSVAVGLSFLMSAVAGVASDRFGLRKVAFAGGFLAFVGMLSSAFVQDLMLLYLTYGVCIGVGFAFPFTLSVVILGHYFKKRLGLVNGIATFGSCAFSLLYSLMIPALMKSVGLKYTLLCLSGVHFLLMPCALTWKPRIRRQSKSLTSKKESLTSSGDGGSETKRQDAHKFLNVKIWRNRGYLAWAAGTSTAYLGYLVPFFHMVKHSDDLFPESNSSLLPLSTAIAIGVSRLGFGLLTDVRCLNPVHMQQAALLTLGITTICIPTAHSFAGLVVISIVVGACDGLFFFLNGPIVFSLVGERDASQALGFFLSTISVPITVGPPLAGLLYDHLGSYTVAFHVAGITPIAGALIMLLIPRQTQSGQCCGSWCPGCQDNSSRSVERTQSLVVDPDVKPS</sequence>
<keyword evidence="2" id="KW-0472">Membrane</keyword>
<feature type="compositionally biased region" description="Polar residues" evidence="1">
    <location>
        <begin position="8"/>
        <end position="21"/>
    </location>
</feature>
<dbReference type="PANTHER" id="PTHR11360">
    <property type="entry name" value="MONOCARBOXYLATE TRANSPORTER"/>
    <property type="match status" value="1"/>
</dbReference>
<evidence type="ECO:0000256" key="2">
    <source>
        <dbReference type="SAM" id="Phobius"/>
    </source>
</evidence>
<dbReference type="SUPFAM" id="SSF103473">
    <property type="entry name" value="MFS general substrate transporter"/>
    <property type="match status" value="1"/>
</dbReference>
<proteinExistence type="predicted"/>
<feature type="transmembrane region" description="Helical" evidence="2">
    <location>
        <begin position="372"/>
        <end position="392"/>
    </location>
</feature>
<dbReference type="PANTHER" id="PTHR11360:SF251">
    <property type="entry name" value="MAJOR FACILITATOR SUPERFAMILY (MFS) PROFILE DOMAIN-CONTAINING PROTEIN"/>
    <property type="match status" value="1"/>
</dbReference>
<feature type="region of interest" description="Disordered" evidence="1">
    <location>
        <begin position="1"/>
        <end position="46"/>
    </location>
</feature>
<organism evidence="3 4">
    <name type="scientific">Batillaria attramentaria</name>
    <dbReference type="NCBI Taxonomy" id="370345"/>
    <lineage>
        <taxon>Eukaryota</taxon>
        <taxon>Metazoa</taxon>
        <taxon>Spiralia</taxon>
        <taxon>Lophotrochozoa</taxon>
        <taxon>Mollusca</taxon>
        <taxon>Gastropoda</taxon>
        <taxon>Caenogastropoda</taxon>
        <taxon>Sorbeoconcha</taxon>
        <taxon>Cerithioidea</taxon>
        <taxon>Batillariidae</taxon>
        <taxon>Batillaria</taxon>
    </lineage>
</organism>
<dbReference type="Pfam" id="PF07690">
    <property type="entry name" value="MFS_1"/>
    <property type="match status" value="2"/>
</dbReference>
<evidence type="ECO:0000313" key="4">
    <source>
        <dbReference type="Proteomes" id="UP001519460"/>
    </source>
</evidence>
<keyword evidence="4" id="KW-1185">Reference proteome</keyword>
<evidence type="ECO:0000256" key="1">
    <source>
        <dbReference type="SAM" id="MobiDB-lite"/>
    </source>
</evidence>
<feature type="transmembrane region" description="Helical" evidence="2">
    <location>
        <begin position="154"/>
        <end position="173"/>
    </location>
</feature>
<feature type="transmembrane region" description="Helical" evidence="2">
    <location>
        <begin position="427"/>
        <end position="449"/>
    </location>
</feature>
<protein>
    <recommendedName>
        <fullName evidence="5">Monocarboxylate transporter 10</fullName>
    </recommendedName>
</protein>